<feature type="region of interest" description="Disordered" evidence="1">
    <location>
        <begin position="361"/>
        <end position="380"/>
    </location>
</feature>
<sequence>MGIFTGLPDFGRPERAGVAEGYLAYDQPAILSVVPGSLSPQPLEVDQCLQERGTEIAQFALVTAGFTLDTAMDTTTRDDRTRLLARPAPLGAGLVRLTTPADLGVPATALAPQPCDAAAGAVLPTLIRLDGVAAELLIGALRAGLLTLGAVALVTVHGVATRCPGTLTVDVDTLLNSLGGGPLPAGGLADRARTGLPGITVSGVPDDDRLVAAAVLDRLVARLAAPAFVDETGAGWLFAPPGDAHRKLTWDLAEPVAAARLLRLSCDPVLGEGGGAVVRRITAPPLTDGHEQLVVHSTLPAMPAGVVAATVRLSAPPVPPHRPFEAVADVRLTPPRPTPATLELAPGEALAYDLRGSAALDTDRGPRTLTGPARRVTDDRTPVVTPADLGIRVIPVHATDDLLELADVTVTARATRLSRDPARFVSRAVPRSGAAGAWLALPRDAAEVTVEAVATTHDPEPRTVRQPLPDAAVWLDPFSFTDPPWRPGEPAEQVLVVTAAGLRAVGHKGGADWEFLPLTAGPARDAAGVPQLSILEAAGMAMLAVTTALNVSNAAQDAAREACRAAGAAGDVRLSPAPFEVAGPVRLLLRQGGQFQEIAAVRPSGTVTQDAALSATLTGGQLAAVHRSLAGEKDLLVVQYLLRVTATGPRALALTGGPDPVRVASDASTWRT</sequence>
<gene>
    <name evidence="2" type="ORF">ACTOB_004106</name>
</gene>
<keyword evidence="3" id="KW-1185">Reference proteome</keyword>
<dbReference type="EMBL" id="CP126980">
    <property type="protein sequence ID" value="WIN00402.1"/>
    <property type="molecule type" value="Genomic_DNA"/>
</dbReference>
<accession>A0ABY8WR82</accession>
<evidence type="ECO:0000313" key="2">
    <source>
        <dbReference type="EMBL" id="WIN00402.1"/>
    </source>
</evidence>
<dbReference type="RefSeq" id="WP_284921930.1">
    <property type="nucleotide sequence ID" value="NZ_CP126980.1"/>
</dbReference>
<evidence type="ECO:0000256" key="1">
    <source>
        <dbReference type="SAM" id="MobiDB-lite"/>
    </source>
</evidence>
<protein>
    <submittedName>
        <fullName evidence="2">Uncharacterized protein</fullName>
    </submittedName>
</protein>
<proteinExistence type="predicted"/>
<organism evidence="2 3">
    <name type="scientific">Actinoplanes oblitus</name>
    <dbReference type="NCBI Taxonomy" id="3040509"/>
    <lineage>
        <taxon>Bacteria</taxon>
        <taxon>Bacillati</taxon>
        <taxon>Actinomycetota</taxon>
        <taxon>Actinomycetes</taxon>
        <taxon>Micromonosporales</taxon>
        <taxon>Micromonosporaceae</taxon>
        <taxon>Actinoplanes</taxon>
    </lineage>
</organism>
<dbReference type="Proteomes" id="UP001240150">
    <property type="component" value="Chromosome"/>
</dbReference>
<name>A0ABY8WR82_9ACTN</name>
<reference evidence="2 3" key="1">
    <citation type="submission" date="2023-06" db="EMBL/GenBank/DDBJ databases">
        <authorList>
            <person name="Yushchuk O."/>
            <person name="Binda E."/>
            <person name="Ruckert-Reed C."/>
            <person name="Fedorenko V."/>
            <person name="Kalinowski J."/>
            <person name="Marinelli F."/>
        </authorList>
    </citation>
    <scope>NUCLEOTIDE SEQUENCE [LARGE SCALE GENOMIC DNA]</scope>
    <source>
        <strain evidence="2 3">NRRL 3884</strain>
    </source>
</reference>
<evidence type="ECO:0000313" key="3">
    <source>
        <dbReference type="Proteomes" id="UP001240150"/>
    </source>
</evidence>